<comment type="caution">
    <text evidence="8">Lacks conserved residue(s) required for the propagation of feature annotation.</text>
</comment>
<gene>
    <name evidence="8" type="primary">aroA</name>
    <name evidence="10" type="ORF">SAMN05421743_106120</name>
</gene>
<dbReference type="InterPro" id="IPR013792">
    <property type="entry name" value="RNA3'P_cycl/enolpyr_Trfase_a/b"/>
</dbReference>
<dbReference type="PANTHER" id="PTHR21090">
    <property type="entry name" value="AROM/DEHYDROQUINATE SYNTHASE"/>
    <property type="match status" value="1"/>
</dbReference>
<dbReference type="HAMAP" id="MF_00210">
    <property type="entry name" value="EPSP_synth"/>
    <property type="match status" value="1"/>
</dbReference>
<dbReference type="GO" id="GO:0009073">
    <property type="term" value="P:aromatic amino acid family biosynthetic process"/>
    <property type="evidence" value="ECO:0007669"/>
    <property type="project" value="UniProtKB-KW"/>
</dbReference>
<dbReference type="UniPathway" id="UPA00053">
    <property type="reaction ID" value="UER00089"/>
</dbReference>
<dbReference type="Pfam" id="PF00275">
    <property type="entry name" value="EPSP_synthase"/>
    <property type="match status" value="1"/>
</dbReference>
<keyword evidence="5 8" id="KW-0808">Transferase</keyword>
<feature type="binding site" evidence="8">
    <location>
        <position position="28"/>
    </location>
    <ligand>
        <name>3-phosphoshikimate</name>
        <dbReference type="ChEBI" id="CHEBI:145989"/>
    </ligand>
</feature>
<feature type="binding site" evidence="8">
    <location>
        <position position="170"/>
    </location>
    <ligand>
        <name>phosphoenolpyruvate</name>
        <dbReference type="ChEBI" id="CHEBI:58702"/>
    </ligand>
</feature>
<reference evidence="10 11" key="1">
    <citation type="submission" date="2016-10" db="EMBL/GenBank/DDBJ databases">
        <authorList>
            <person name="de Groot N.N."/>
        </authorList>
    </citation>
    <scope>NUCLEOTIDE SEQUENCE [LARGE SCALE GENOMIC DNA]</scope>
    <source>
        <strain evidence="10 11">CCM7597</strain>
    </source>
</reference>
<evidence type="ECO:0000256" key="5">
    <source>
        <dbReference type="ARBA" id="ARBA00022679"/>
    </source>
</evidence>
<dbReference type="PROSITE" id="PS00885">
    <property type="entry name" value="EPSP_SYNTHASE_2"/>
    <property type="match status" value="1"/>
</dbReference>
<feature type="domain" description="Enolpyruvate transferase" evidence="9">
    <location>
        <begin position="12"/>
        <end position="424"/>
    </location>
</feature>
<feature type="binding site" evidence="8">
    <location>
        <position position="23"/>
    </location>
    <ligand>
        <name>phosphoenolpyruvate</name>
        <dbReference type="ChEBI" id="CHEBI:58702"/>
    </ligand>
</feature>
<protein>
    <recommendedName>
        <fullName evidence="8">3-phosphoshikimate 1-carboxyvinyltransferase</fullName>
        <ecNumber evidence="8">2.5.1.19</ecNumber>
    </recommendedName>
    <alternativeName>
        <fullName evidence="8">5-enolpyruvylshikimate-3-phosphate synthase</fullName>
        <shortName evidence="8">EPSP synthase</shortName>
        <shortName evidence="8">EPSPS</shortName>
    </alternativeName>
</protein>
<organism evidence="10 11">
    <name type="scientific">Thalassobacillus cyri</name>
    <dbReference type="NCBI Taxonomy" id="571932"/>
    <lineage>
        <taxon>Bacteria</taxon>
        <taxon>Bacillati</taxon>
        <taxon>Bacillota</taxon>
        <taxon>Bacilli</taxon>
        <taxon>Bacillales</taxon>
        <taxon>Bacillaceae</taxon>
        <taxon>Thalassobacillus</taxon>
    </lineage>
</organism>
<dbReference type="EMBL" id="FNQR01000006">
    <property type="protein sequence ID" value="SEA61809.1"/>
    <property type="molecule type" value="Genomic_DNA"/>
</dbReference>
<feature type="active site" description="Proton acceptor" evidence="8">
    <location>
        <position position="316"/>
    </location>
</feature>
<dbReference type="RefSeq" id="WP_093044686.1">
    <property type="nucleotide sequence ID" value="NZ_FNQR01000006.1"/>
</dbReference>
<comment type="subcellular location">
    <subcellularLocation>
        <location evidence="8">Cytoplasm</location>
    </subcellularLocation>
</comment>
<comment type="similarity">
    <text evidence="2 8">Belongs to the EPSP synthase family.</text>
</comment>
<evidence type="ECO:0000256" key="7">
    <source>
        <dbReference type="ARBA" id="ARBA00044633"/>
    </source>
</evidence>
<comment type="subunit">
    <text evidence="8">Monomer.</text>
</comment>
<evidence type="ECO:0000259" key="9">
    <source>
        <dbReference type="Pfam" id="PF00275"/>
    </source>
</evidence>
<feature type="binding site" evidence="8">
    <location>
        <position position="95"/>
    </location>
    <ligand>
        <name>phosphoenolpyruvate</name>
        <dbReference type="ChEBI" id="CHEBI:58702"/>
    </ligand>
</feature>
<comment type="function">
    <text evidence="8">Catalyzes the transfer of the enolpyruvyl moiety of phosphoenolpyruvate (PEP) to the 5-hydroxyl of shikimate-3-phosphate (S3P) to produce enolpyruvyl shikimate-3-phosphate and inorganic phosphate.</text>
</comment>
<dbReference type="InterPro" id="IPR023193">
    <property type="entry name" value="EPSP_synthase_CS"/>
</dbReference>
<evidence type="ECO:0000256" key="6">
    <source>
        <dbReference type="ARBA" id="ARBA00023141"/>
    </source>
</evidence>
<keyword evidence="6 8" id="KW-0057">Aromatic amino acid biosynthesis</keyword>
<feature type="binding site" evidence="8">
    <location>
        <position position="170"/>
    </location>
    <ligand>
        <name>3-phosphoshikimate</name>
        <dbReference type="ChEBI" id="CHEBI:145989"/>
    </ligand>
</feature>
<dbReference type="Gene3D" id="3.65.10.10">
    <property type="entry name" value="Enolpyruvate transferase domain"/>
    <property type="match status" value="2"/>
</dbReference>
<dbReference type="OrthoDB" id="9809920at2"/>
<comment type="pathway">
    <text evidence="1 8">Metabolic intermediate biosynthesis; chorismate biosynthesis; chorismate from D-erythrose 4-phosphate and phosphoenolpyruvate: step 6/7.</text>
</comment>
<dbReference type="FunFam" id="3.65.10.10:FF:000005">
    <property type="entry name" value="3-phosphoshikimate 1-carboxyvinyltransferase"/>
    <property type="match status" value="1"/>
</dbReference>
<feature type="binding site" evidence="8">
    <location>
        <position position="389"/>
    </location>
    <ligand>
        <name>phosphoenolpyruvate</name>
        <dbReference type="ChEBI" id="CHEBI:58702"/>
    </ligand>
</feature>
<evidence type="ECO:0000256" key="8">
    <source>
        <dbReference type="HAMAP-Rule" id="MF_00210"/>
    </source>
</evidence>
<feature type="binding site" evidence="8">
    <location>
        <position position="168"/>
    </location>
    <ligand>
        <name>3-phosphoshikimate</name>
        <dbReference type="ChEBI" id="CHEBI:145989"/>
    </ligand>
</feature>
<dbReference type="GO" id="GO:0008652">
    <property type="term" value="P:amino acid biosynthetic process"/>
    <property type="evidence" value="ECO:0007669"/>
    <property type="project" value="UniProtKB-KW"/>
</dbReference>
<feature type="binding site" evidence="8">
    <location>
        <position position="24"/>
    </location>
    <ligand>
        <name>3-phosphoshikimate</name>
        <dbReference type="ChEBI" id="CHEBI:145989"/>
    </ligand>
</feature>
<dbReference type="NCBIfam" id="TIGR01356">
    <property type="entry name" value="aroA"/>
    <property type="match status" value="1"/>
</dbReference>
<dbReference type="GO" id="GO:0009423">
    <property type="term" value="P:chorismate biosynthetic process"/>
    <property type="evidence" value="ECO:0007669"/>
    <property type="project" value="UniProtKB-UniRule"/>
</dbReference>
<name>A0A1H4CNB3_9BACI</name>
<dbReference type="EC" id="2.5.1.19" evidence="8"/>
<feature type="binding site" evidence="8">
    <location>
        <position position="343"/>
    </location>
    <ligand>
        <name>3-phosphoshikimate</name>
        <dbReference type="ChEBI" id="CHEBI:145989"/>
    </ligand>
</feature>
<evidence type="ECO:0000313" key="11">
    <source>
        <dbReference type="Proteomes" id="UP000198584"/>
    </source>
</evidence>
<dbReference type="Proteomes" id="UP000198584">
    <property type="component" value="Unassembled WGS sequence"/>
</dbReference>
<dbReference type="PANTHER" id="PTHR21090:SF5">
    <property type="entry name" value="PENTAFUNCTIONAL AROM POLYPEPTIDE"/>
    <property type="match status" value="1"/>
</dbReference>
<evidence type="ECO:0000256" key="4">
    <source>
        <dbReference type="ARBA" id="ARBA00022605"/>
    </source>
</evidence>
<accession>A0A1H4CNB3</accession>
<comment type="catalytic activity">
    <reaction evidence="7">
        <text>3-phosphoshikimate + phosphoenolpyruvate = 5-O-(1-carboxyvinyl)-3-phosphoshikimate + phosphate</text>
        <dbReference type="Rhea" id="RHEA:21256"/>
        <dbReference type="ChEBI" id="CHEBI:43474"/>
        <dbReference type="ChEBI" id="CHEBI:57701"/>
        <dbReference type="ChEBI" id="CHEBI:58702"/>
        <dbReference type="ChEBI" id="CHEBI:145989"/>
        <dbReference type="EC" id="2.5.1.19"/>
    </reaction>
    <physiologicalReaction direction="left-to-right" evidence="7">
        <dbReference type="Rhea" id="RHEA:21257"/>
    </physiologicalReaction>
</comment>
<dbReference type="InterPro" id="IPR036968">
    <property type="entry name" value="Enolpyruvate_Tfrase_sf"/>
</dbReference>
<evidence type="ECO:0000313" key="10">
    <source>
        <dbReference type="EMBL" id="SEA61809.1"/>
    </source>
</evidence>
<dbReference type="InterPro" id="IPR006264">
    <property type="entry name" value="EPSP_synthase"/>
</dbReference>
<dbReference type="PIRSF" id="PIRSF000505">
    <property type="entry name" value="EPSPS"/>
    <property type="match status" value="1"/>
</dbReference>
<keyword evidence="3 8" id="KW-0963">Cytoplasm</keyword>
<proteinExistence type="inferred from homology"/>
<dbReference type="CDD" id="cd01556">
    <property type="entry name" value="EPSP_synthase"/>
    <property type="match status" value="1"/>
</dbReference>
<feature type="binding site" evidence="8">
    <location>
        <position position="347"/>
    </location>
    <ligand>
        <name>phosphoenolpyruvate</name>
        <dbReference type="ChEBI" id="CHEBI:58702"/>
    </ligand>
</feature>
<keyword evidence="4 8" id="KW-0028">Amino-acid biosynthesis</keyword>
<dbReference type="InterPro" id="IPR001986">
    <property type="entry name" value="Enolpyruvate_Tfrase_dom"/>
</dbReference>
<dbReference type="PROSITE" id="PS00104">
    <property type="entry name" value="EPSP_SYNTHASE_1"/>
    <property type="match status" value="1"/>
</dbReference>
<evidence type="ECO:0000256" key="1">
    <source>
        <dbReference type="ARBA" id="ARBA00004811"/>
    </source>
</evidence>
<dbReference type="SUPFAM" id="SSF55205">
    <property type="entry name" value="EPT/RTPC-like"/>
    <property type="match status" value="1"/>
</dbReference>
<keyword evidence="11" id="KW-1185">Reference proteome</keyword>
<sequence>MNEITLSPLDHAIAAKMTVPGDKSISHRAVIFSSLAKGTSHVSNFLAGEDCMRTIQVFRELGVEIEQSSTELVIKSEGIASLKEAERPVYFGNSGTTARLVTGVLAALPLFTTCYGDDSLAKRPMDRIVLPLQQMGAKIDGRCEGSYLPLAIHGTSLQGITYDMPVKSAQVKSAILLAGMLSSGETTIIEQVKTRDHTEQMLPQFGVDLTVKDRKVTIQGGQEPVPADLTVPGDISSAAFFLAAAAIVPDSHITIKDVGLNPTRTGLIKALEMMGADILVKETRRIGGEPVGNVEIKYKELSGAHIEGELIPSLIDELPILALVATQANGKTIIGDAGELRVKETDRIAAVAQVLTSFGAEVEEKQDGLIIQGKSSLKGTVVDSYMDHRIGMMIAIASLIAEGKTVLTNGQCIDISYPGFFKDLESLKK</sequence>
<evidence type="ECO:0000256" key="2">
    <source>
        <dbReference type="ARBA" id="ARBA00009948"/>
    </source>
</evidence>
<dbReference type="AlphaFoldDB" id="A0A1H4CNB3"/>
<dbReference type="STRING" id="571932.SAMN05421743_106120"/>
<evidence type="ECO:0000256" key="3">
    <source>
        <dbReference type="ARBA" id="ARBA00022490"/>
    </source>
</evidence>
<dbReference type="GO" id="GO:0005737">
    <property type="term" value="C:cytoplasm"/>
    <property type="evidence" value="ECO:0007669"/>
    <property type="project" value="UniProtKB-SubCell"/>
</dbReference>
<feature type="binding site" evidence="8">
    <location>
        <position position="316"/>
    </location>
    <ligand>
        <name>3-phosphoshikimate</name>
        <dbReference type="ChEBI" id="CHEBI:145989"/>
    </ligand>
</feature>
<dbReference type="GO" id="GO:0003866">
    <property type="term" value="F:3-phosphoshikimate 1-carboxyvinyltransferase activity"/>
    <property type="evidence" value="ECO:0007669"/>
    <property type="project" value="UniProtKB-UniRule"/>
</dbReference>
<feature type="binding site" evidence="8">
    <location>
        <position position="23"/>
    </location>
    <ligand>
        <name>3-phosphoshikimate</name>
        <dbReference type="ChEBI" id="CHEBI:145989"/>
    </ligand>
</feature>
<feature type="binding site" evidence="8">
    <location>
        <position position="123"/>
    </location>
    <ligand>
        <name>phosphoenolpyruvate</name>
        <dbReference type="ChEBI" id="CHEBI:58702"/>
    </ligand>
</feature>